<evidence type="ECO:0000313" key="5">
    <source>
        <dbReference type="EMBL" id="SMF53986.1"/>
    </source>
</evidence>
<dbReference type="Pfam" id="PF13296">
    <property type="entry name" value="T6SS_Vgr"/>
    <property type="match status" value="1"/>
</dbReference>
<dbReference type="Gene3D" id="3.55.50.10">
    <property type="entry name" value="Baseplate protein-like domains"/>
    <property type="match status" value="1"/>
</dbReference>
<sequence length="830" mass="90015">MPITARDIQSLALAITSGRQRNRLLRLSFPDNDAPHDVLLLNGLVGEEFLSRDFEFALEILSDNARLDPKDFVGKRLTAQLVRADGSLRYINGYIFLFRLVKTDGGIASYEAVVGPWLRYLKLRKNSRILLNQSVRAQSATLFQDYGTLPAWEWQVREDDPSMTMACQFEEDDHNYVHRRWEHAGFAYRYEHTADGHKLVVFDPSCAEPAIDGSSPEIRFQSEAGSQEADGIASWSPVQQAVPTHTALSRADFKNPGIAANTDLGVADAHLDGWDGTRKLEWYEYTGAYGYRNVRDGQALAGRRMEAIAASARQYAGQGNNRFVLPGRWFRLTDHFGLGLGRSRQDDEYLIVSVRHVASNNYLQGVDAAATYHNEFTCVSRTTRWRPALGYNCVHTRILAPQTATVVGPSGESIFTDEYGRCLVRFHWDREGKYSTWVRVASGWAGGSQGMVALPRIGSEVLVHWLDGNPDRPIIIARTTNAQNLAGWQLPQQRMITGIRSREVTGADGNAASGRSNHVLLDDTAGAIQAQMRSDHGNSQLSLGSITRIENWQGRQDARGEGFELRTDEVGAIRSGRGLLVSTEVRPQAKGHISDVSEPATRLTKAQTLHGQLAKLAHKHEAQDSGADQSGVADALRSQVDGIKGTGGASGDGTFPELNEAHLLLAGAAGVEMTTPASAHVTGGQHVAVTSGEHVSLVAGKSLLASVSEKFSVFVHRMGMKLIAASGKVQVQAQNDDLELLAKKVVAIISTTDWITLTAKQGIRLNAGNSELVISAEGIKGFTPGENVIHAGNHNTMGPQSVPASFPGADLCESLSSSAAQTGAASVALS</sequence>
<organism evidence="5 6">
    <name type="scientific">Trinickia caryophylli</name>
    <name type="common">Paraburkholderia caryophylli</name>
    <dbReference type="NCBI Taxonomy" id="28094"/>
    <lineage>
        <taxon>Bacteria</taxon>
        <taxon>Pseudomonadati</taxon>
        <taxon>Pseudomonadota</taxon>
        <taxon>Betaproteobacteria</taxon>
        <taxon>Burkholderiales</taxon>
        <taxon>Burkholderiaceae</taxon>
        <taxon>Trinickia</taxon>
    </lineage>
</organism>
<dbReference type="OrthoDB" id="1907165at2"/>
<dbReference type="InterPro" id="IPR037026">
    <property type="entry name" value="Vgr_OB-fold_dom_sf"/>
</dbReference>
<dbReference type="Gene3D" id="4.10.220.110">
    <property type="match status" value="1"/>
</dbReference>
<evidence type="ECO:0000259" key="2">
    <source>
        <dbReference type="Pfam" id="PF04717"/>
    </source>
</evidence>
<dbReference type="InterPro" id="IPR006533">
    <property type="entry name" value="T6SS_Vgr_RhsGE"/>
</dbReference>
<name>A0A1X7FKT9_TRICW</name>
<dbReference type="InterPro" id="IPR017847">
    <property type="entry name" value="T6SS_RhsGE_Vgr_subset"/>
</dbReference>
<evidence type="ECO:0000259" key="4">
    <source>
        <dbReference type="Pfam" id="PF13296"/>
    </source>
</evidence>
<feature type="domain" description="Gp5/Type VI secretion system Vgr protein OB-fold" evidence="2">
    <location>
        <begin position="418"/>
        <end position="477"/>
    </location>
</feature>
<dbReference type="InterPro" id="IPR018769">
    <property type="entry name" value="VgrG2_DUF2345"/>
</dbReference>
<keyword evidence="6" id="KW-1185">Reference proteome</keyword>
<dbReference type="STRING" id="28094.SAMN06295900_109165"/>
<evidence type="ECO:0000313" key="6">
    <source>
        <dbReference type="Proteomes" id="UP000192911"/>
    </source>
</evidence>
<dbReference type="Pfam" id="PF04717">
    <property type="entry name" value="Phage_base_V"/>
    <property type="match status" value="1"/>
</dbReference>
<dbReference type="NCBIfam" id="TIGR01646">
    <property type="entry name" value="vgr_GE"/>
    <property type="match status" value="1"/>
</dbReference>
<dbReference type="Gene3D" id="2.30.110.50">
    <property type="match status" value="1"/>
</dbReference>
<evidence type="ECO:0000259" key="3">
    <source>
        <dbReference type="Pfam" id="PF10106"/>
    </source>
</evidence>
<proteinExistence type="inferred from homology"/>
<gene>
    <name evidence="5" type="ORF">SAMN06295900_109165</name>
</gene>
<dbReference type="GeneID" id="95549784"/>
<dbReference type="EMBL" id="FXAH01000009">
    <property type="protein sequence ID" value="SMF53986.1"/>
    <property type="molecule type" value="Genomic_DNA"/>
</dbReference>
<dbReference type="Proteomes" id="UP000192911">
    <property type="component" value="Unassembled WGS sequence"/>
</dbReference>
<evidence type="ECO:0000256" key="1">
    <source>
        <dbReference type="ARBA" id="ARBA00005558"/>
    </source>
</evidence>
<dbReference type="SUPFAM" id="SSF69279">
    <property type="entry name" value="Phage tail proteins"/>
    <property type="match status" value="2"/>
</dbReference>
<dbReference type="Gene3D" id="2.40.50.230">
    <property type="entry name" value="Gp5 N-terminal domain"/>
    <property type="match status" value="1"/>
</dbReference>
<dbReference type="InterPro" id="IPR028244">
    <property type="entry name" value="T6SS_Rhs_Vgr_dom"/>
</dbReference>
<accession>A0A1X7FKT9</accession>
<dbReference type="RefSeq" id="WP_085228704.1">
    <property type="nucleotide sequence ID" value="NZ_BSQD01000009.1"/>
</dbReference>
<dbReference type="Pfam" id="PF05954">
    <property type="entry name" value="Phage_GPD"/>
    <property type="match status" value="1"/>
</dbReference>
<protein>
    <submittedName>
        <fullName evidence="5">Rhs element Vgr protein</fullName>
    </submittedName>
</protein>
<reference evidence="6" key="1">
    <citation type="submission" date="2017-04" db="EMBL/GenBank/DDBJ databases">
        <authorList>
            <person name="Varghese N."/>
            <person name="Submissions S."/>
        </authorList>
    </citation>
    <scope>NUCLEOTIDE SEQUENCE [LARGE SCALE GENOMIC DNA]</scope>
    <source>
        <strain evidence="6">Ballard 720</strain>
    </source>
</reference>
<comment type="similarity">
    <text evidence="1">Belongs to the VgrG protein family.</text>
</comment>
<dbReference type="NCBIfam" id="TIGR03361">
    <property type="entry name" value="VI_Rhs_Vgr"/>
    <property type="match status" value="1"/>
</dbReference>
<feature type="domain" description="DUF2345" evidence="3">
    <location>
        <begin position="651"/>
        <end position="800"/>
    </location>
</feature>
<feature type="domain" description="Putative type VI secretion system Rhs element associated Vgr" evidence="4">
    <location>
        <begin position="513"/>
        <end position="617"/>
    </location>
</feature>
<dbReference type="SUPFAM" id="SSF69255">
    <property type="entry name" value="gp5 N-terminal domain-like"/>
    <property type="match status" value="1"/>
</dbReference>
<dbReference type="InterPro" id="IPR006531">
    <property type="entry name" value="Gp5/Vgr_OB"/>
</dbReference>
<dbReference type="AlphaFoldDB" id="A0A1X7FKT9"/>
<dbReference type="Pfam" id="PF10106">
    <property type="entry name" value="DUF2345"/>
    <property type="match status" value="1"/>
</dbReference>